<dbReference type="AlphaFoldDB" id="A0A366H2Z1"/>
<keyword evidence="2" id="KW-0677">Repeat</keyword>
<evidence type="ECO:0000256" key="1">
    <source>
        <dbReference type="ARBA" id="ARBA00022658"/>
    </source>
</evidence>
<dbReference type="InterPro" id="IPR009091">
    <property type="entry name" value="RCC1/BLIP-II"/>
</dbReference>
<comment type="caution">
    <text evidence="4">The sequence shown here is derived from an EMBL/GenBank/DDBJ whole genome shotgun (WGS) entry which is preliminary data.</text>
</comment>
<keyword evidence="5" id="KW-1185">Reference proteome</keyword>
<gene>
    <name evidence="4" type="ORF">DFR37_113123</name>
</gene>
<dbReference type="PANTHER" id="PTHR45982">
    <property type="entry name" value="REGULATOR OF CHROMOSOME CONDENSATION"/>
    <property type="match status" value="1"/>
</dbReference>
<dbReference type="GO" id="GO:0005085">
    <property type="term" value="F:guanyl-nucleotide exchange factor activity"/>
    <property type="evidence" value="ECO:0007669"/>
    <property type="project" value="TreeGrafter"/>
</dbReference>
<evidence type="ECO:0000313" key="5">
    <source>
        <dbReference type="Proteomes" id="UP000253628"/>
    </source>
</evidence>
<evidence type="ECO:0000259" key="3">
    <source>
        <dbReference type="Pfam" id="PF25390"/>
    </source>
</evidence>
<dbReference type="InterPro" id="IPR000408">
    <property type="entry name" value="Reg_chr_condens"/>
</dbReference>
<proteinExistence type="predicted"/>
<reference evidence="4 5" key="1">
    <citation type="submission" date="2018-06" db="EMBL/GenBank/DDBJ databases">
        <title>Genomic Encyclopedia of Type Strains, Phase IV (KMG-IV): sequencing the most valuable type-strain genomes for metagenomic binning, comparative biology and taxonomic classification.</title>
        <authorList>
            <person name="Goeker M."/>
        </authorList>
    </citation>
    <scope>NUCLEOTIDE SEQUENCE [LARGE SCALE GENOMIC DNA]</scope>
    <source>
        <strain evidence="4 5">DSM 25520</strain>
    </source>
</reference>
<dbReference type="RefSeq" id="WP_113934724.1">
    <property type="nucleotide sequence ID" value="NZ_JACCEU010000010.1"/>
</dbReference>
<dbReference type="OrthoDB" id="8577868at2"/>
<dbReference type="EMBL" id="QNRQ01000013">
    <property type="protein sequence ID" value="RBP36292.1"/>
    <property type="molecule type" value="Genomic_DNA"/>
</dbReference>
<protein>
    <submittedName>
        <fullName evidence="4">Alpha-tubulin suppressor-like RCC1 family protein</fullName>
    </submittedName>
</protein>
<dbReference type="PRINTS" id="PR00633">
    <property type="entry name" value="RCCNDNSATION"/>
</dbReference>
<organism evidence="4 5">
    <name type="scientific">Eoetvoesiella caeni</name>
    <dbReference type="NCBI Taxonomy" id="645616"/>
    <lineage>
        <taxon>Bacteria</taxon>
        <taxon>Pseudomonadati</taxon>
        <taxon>Pseudomonadota</taxon>
        <taxon>Betaproteobacteria</taxon>
        <taxon>Burkholderiales</taxon>
        <taxon>Alcaligenaceae</taxon>
        <taxon>Eoetvoesiella</taxon>
    </lineage>
</organism>
<dbReference type="InterPro" id="IPR058923">
    <property type="entry name" value="RCC1-like_dom"/>
</dbReference>
<keyword evidence="1" id="KW-0344">Guanine-nucleotide releasing factor</keyword>
<evidence type="ECO:0000313" key="4">
    <source>
        <dbReference type="EMBL" id="RBP36292.1"/>
    </source>
</evidence>
<dbReference type="InterPro" id="IPR051553">
    <property type="entry name" value="Ran_GTPase-activating"/>
</dbReference>
<dbReference type="SUPFAM" id="SSF50985">
    <property type="entry name" value="RCC1/BLIP-II"/>
    <property type="match status" value="1"/>
</dbReference>
<sequence>MAIVQLSAGPQRSVALDNQGAAWGWGAFKTAYPGLQDALPAELCFTNKTEIGHRRYAQPYAQMLNPGTPFRFIADGSTHILGACETGALLACRPVIAPEHGAAHQTVQAIPKGIRQLATMQTVSLAVLENGDVWSWGFNHQGQLGRPAQPAQNPAAALDGLPAIASLACGSAHALALDESGSVWSWGANQAGQLGHGTLKSCNRPAKVELPESITAIAAGDTHSMALDATGQLWAWGSNNHGQTGSADGAYFTDPVMIQTDFPVRQIDGGLFYTAALSEQGEVFVWGWNGLGQTGLSQPHSSPQAVQIAGLPPVTTLAAGAGHVLASDGLTVFAWGDNRSAACGRAAQDTVVLTPNSIRLA</sequence>
<accession>A0A366H2Z1</accession>
<name>A0A366H2Z1_9BURK</name>
<dbReference type="Proteomes" id="UP000253628">
    <property type="component" value="Unassembled WGS sequence"/>
</dbReference>
<dbReference type="PROSITE" id="PS50012">
    <property type="entry name" value="RCC1_3"/>
    <property type="match status" value="4"/>
</dbReference>
<dbReference type="Gene3D" id="2.130.10.30">
    <property type="entry name" value="Regulator of chromosome condensation 1/beta-lactamase-inhibitor protein II"/>
    <property type="match status" value="2"/>
</dbReference>
<dbReference type="Pfam" id="PF25390">
    <property type="entry name" value="WD40_RLD"/>
    <property type="match status" value="1"/>
</dbReference>
<feature type="domain" description="RCC1-like" evidence="3">
    <location>
        <begin position="3"/>
        <end position="358"/>
    </location>
</feature>
<dbReference type="GO" id="GO:0005737">
    <property type="term" value="C:cytoplasm"/>
    <property type="evidence" value="ECO:0007669"/>
    <property type="project" value="TreeGrafter"/>
</dbReference>
<evidence type="ECO:0000256" key="2">
    <source>
        <dbReference type="ARBA" id="ARBA00022737"/>
    </source>
</evidence>
<dbReference type="PANTHER" id="PTHR45982:SF1">
    <property type="entry name" value="REGULATOR OF CHROMOSOME CONDENSATION"/>
    <property type="match status" value="1"/>
</dbReference>